<keyword evidence="3" id="KW-1185">Reference proteome</keyword>
<name>A0ABV5IW60_9ACTN</name>
<dbReference type="EMBL" id="JBHMEI010000078">
    <property type="protein sequence ID" value="MFB9208802.1"/>
    <property type="molecule type" value="Genomic_DNA"/>
</dbReference>
<dbReference type="Proteomes" id="UP001589647">
    <property type="component" value="Unassembled WGS sequence"/>
</dbReference>
<accession>A0ABV5IW60</accession>
<evidence type="ECO:0000313" key="2">
    <source>
        <dbReference type="EMBL" id="MFB9208802.1"/>
    </source>
</evidence>
<feature type="chain" id="PRO_5045768986" evidence="1">
    <location>
        <begin position="31"/>
        <end position="135"/>
    </location>
</feature>
<comment type="caution">
    <text evidence="2">The sequence shown here is derived from an EMBL/GenBank/DDBJ whole genome shotgun (WGS) entry which is preliminary data.</text>
</comment>
<proteinExistence type="predicted"/>
<sequence>MRKFRTKVALPLVTAAMLAGSVVVSSPANAASSPIAACGGGSYHVIDHHNITGGVIYLMYNGRTNCAVTWKTANLGKSTPMDVWIARKNDAKSVEDEGSYAYYAGPVKIDAPGQCINWGGRISSSSWYSGWSHCG</sequence>
<evidence type="ECO:0000313" key="3">
    <source>
        <dbReference type="Proteomes" id="UP001589647"/>
    </source>
</evidence>
<protein>
    <submittedName>
        <fullName evidence="2">Spore-associated protein A</fullName>
    </submittedName>
</protein>
<keyword evidence="1" id="KW-0732">Signal</keyword>
<reference evidence="2 3" key="1">
    <citation type="submission" date="2024-09" db="EMBL/GenBank/DDBJ databases">
        <authorList>
            <person name="Sun Q."/>
            <person name="Mori K."/>
        </authorList>
    </citation>
    <scope>NUCLEOTIDE SEQUENCE [LARGE SCALE GENOMIC DNA]</scope>
    <source>
        <strain evidence="2 3">CCM 3426</strain>
    </source>
</reference>
<feature type="signal peptide" evidence="1">
    <location>
        <begin position="1"/>
        <end position="30"/>
    </location>
</feature>
<gene>
    <name evidence="2" type="ORF">ACFFV7_47000</name>
</gene>
<organism evidence="2 3">
    <name type="scientific">Nonomuraea spiralis</name>
    <dbReference type="NCBI Taxonomy" id="46182"/>
    <lineage>
        <taxon>Bacteria</taxon>
        <taxon>Bacillati</taxon>
        <taxon>Actinomycetota</taxon>
        <taxon>Actinomycetes</taxon>
        <taxon>Streptosporangiales</taxon>
        <taxon>Streptosporangiaceae</taxon>
        <taxon>Nonomuraea</taxon>
    </lineage>
</organism>
<dbReference type="RefSeq" id="WP_189647806.1">
    <property type="nucleotide sequence ID" value="NZ_BMRC01000005.1"/>
</dbReference>
<evidence type="ECO:0000256" key="1">
    <source>
        <dbReference type="SAM" id="SignalP"/>
    </source>
</evidence>